<accession>A0A345E7R1</accession>
<evidence type="ECO:0000313" key="2">
    <source>
        <dbReference type="Proteomes" id="UP000253273"/>
    </source>
</evidence>
<dbReference type="KEGG" id="haj:DU500_17220"/>
<dbReference type="Proteomes" id="UP000253273">
    <property type="component" value="Plasmid pCBA1113-01"/>
</dbReference>
<evidence type="ECO:0000313" key="1">
    <source>
        <dbReference type="EMBL" id="AXG08233.1"/>
    </source>
</evidence>
<dbReference type="AlphaFoldDB" id="A0A345E7R1"/>
<organism evidence="1 2">
    <name type="scientific">Haloplanus rubicundus</name>
    <dbReference type="NCBI Taxonomy" id="1547898"/>
    <lineage>
        <taxon>Archaea</taxon>
        <taxon>Methanobacteriati</taxon>
        <taxon>Methanobacteriota</taxon>
        <taxon>Stenosarchaea group</taxon>
        <taxon>Halobacteria</taxon>
        <taxon>Halobacteriales</taxon>
        <taxon>Haloferacaceae</taxon>
        <taxon>Haloplanus</taxon>
    </lineage>
</organism>
<reference evidence="1 2" key="1">
    <citation type="submission" date="2018-07" db="EMBL/GenBank/DDBJ databases">
        <title>Genome sequences of Haloplanus sp. CBA1113.</title>
        <authorList>
            <person name="Kim Y.B."/>
            <person name="Roh S.W."/>
        </authorList>
    </citation>
    <scope>NUCLEOTIDE SEQUENCE [LARGE SCALE GENOMIC DNA]</scope>
    <source>
        <strain evidence="1 2">CBA1113</strain>
        <plasmid evidence="1 2">pCBA1113-01</plasmid>
    </source>
</reference>
<dbReference type="OrthoDB" id="346037at2157"/>
<sequence>MSRYSIPVKENTRDRLRAFSNRNLLDRQSYDEAVNELLDQVEFATAEELNAEYRPVERGRI</sequence>
<keyword evidence="2" id="KW-1185">Reference proteome</keyword>
<geneLocation type="plasmid" evidence="1 2">
    <name>pCBA1113-01</name>
</geneLocation>
<protein>
    <submittedName>
        <fullName evidence="1">Uncharacterized protein</fullName>
    </submittedName>
</protein>
<name>A0A345E7R1_9EURY</name>
<dbReference type="EMBL" id="CP031151">
    <property type="protein sequence ID" value="AXG08233.1"/>
    <property type="molecule type" value="Genomic_DNA"/>
</dbReference>
<dbReference type="GeneID" id="37285163"/>
<proteinExistence type="predicted"/>
<keyword evidence="1" id="KW-0614">Plasmid</keyword>
<gene>
    <name evidence="1" type="ORF">DU500_17220</name>
</gene>
<dbReference type="RefSeq" id="WP_114587353.1">
    <property type="nucleotide sequence ID" value="NZ_CP031151.1"/>
</dbReference>